<keyword evidence="7" id="KW-0906">Nuclear pore complex</keyword>
<evidence type="ECO:0000256" key="10">
    <source>
        <dbReference type="ARBA" id="ARBA00029983"/>
    </source>
</evidence>
<dbReference type="InterPro" id="IPR012476">
    <property type="entry name" value="GLE1"/>
</dbReference>
<accession>A0A1Y2F3Q5</accession>
<comment type="caution">
    <text evidence="12">The sequence shown here is derived from an EMBL/GenBank/DDBJ whole genome shotgun (WGS) entry which is preliminary data.</text>
</comment>
<evidence type="ECO:0000256" key="7">
    <source>
        <dbReference type="ARBA" id="ARBA00023132"/>
    </source>
</evidence>
<gene>
    <name evidence="12" type="ORF">BCR37DRAFT_388714</name>
</gene>
<dbReference type="Gene3D" id="1.25.40.510">
    <property type="entry name" value="GLE1-like"/>
    <property type="match status" value="1"/>
</dbReference>
<dbReference type="GeneID" id="63787256"/>
<evidence type="ECO:0000256" key="6">
    <source>
        <dbReference type="ARBA" id="ARBA00023010"/>
    </source>
</evidence>
<evidence type="ECO:0000256" key="8">
    <source>
        <dbReference type="ARBA" id="ARBA00023242"/>
    </source>
</evidence>
<dbReference type="GO" id="GO:0044614">
    <property type="term" value="C:nuclear pore cytoplasmic filaments"/>
    <property type="evidence" value="ECO:0007669"/>
    <property type="project" value="TreeGrafter"/>
</dbReference>
<keyword evidence="3" id="KW-0813">Transport</keyword>
<evidence type="ECO:0000256" key="1">
    <source>
        <dbReference type="ARBA" id="ARBA00004567"/>
    </source>
</evidence>
<feature type="region of interest" description="Disordered" evidence="11">
    <location>
        <begin position="215"/>
        <end position="272"/>
    </location>
</feature>
<feature type="compositionally biased region" description="Basic and acidic residues" evidence="11">
    <location>
        <begin position="215"/>
        <end position="241"/>
    </location>
</feature>
<comment type="subcellular location">
    <subcellularLocation>
        <location evidence="1">Nucleus</location>
        <location evidence="1">Nuclear pore complex</location>
    </subcellularLocation>
</comment>
<dbReference type="STRING" id="56484.A0A1Y2F3Q5"/>
<name>A0A1Y2F3Q5_PROLT</name>
<dbReference type="PANTHER" id="PTHR12960">
    <property type="entry name" value="GLE-1-RELATED"/>
    <property type="match status" value="1"/>
</dbReference>
<proteinExistence type="inferred from homology"/>
<dbReference type="RefSeq" id="XP_040723392.1">
    <property type="nucleotide sequence ID" value="XM_040870657.1"/>
</dbReference>
<dbReference type="GO" id="GO:0031369">
    <property type="term" value="F:translation initiation factor binding"/>
    <property type="evidence" value="ECO:0007669"/>
    <property type="project" value="TreeGrafter"/>
</dbReference>
<dbReference type="EMBL" id="MCFI01000017">
    <property type="protein sequence ID" value="ORY78511.1"/>
    <property type="molecule type" value="Genomic_DNA"/>
</dbReference>
<comment type="similarity">
    <text evidence="2">Belongs to the GLE1 family.</text>
</comment>
<protein>
    <recommendedName>
        <fullName evidence="9">mRNA export factor GLE1</fullName>
    </recommendedName>
    <alternativeName>
        <fullName evidence="10">Nucleoporin GLE1</fullName>
    </alternativeName>
</protein>
<dbReference type="AlphaFoldDB" id="A0A1Y2F3Q5"/>
<dbReference type="OMA" id="VPANIHS"/>
<keyword evidence="4" id="KW-0509">mRNA transport</keyword>
<dbReference type="PANTHER" id="PTHR12960:SF0">
    <property type="entry name" value="MRNA EXPORT FACTOR GLE1"/>
    <property type="match status" value="1"/>
</dbReference>
<keyword evidence="6" id="KW-0811">Translocation</keyword>
<organism evidence="12 13">
    <name type="scientific">Protomyces lactucae-debilis</name>
    <dbReference type="NCBI Taxonomy" id="2754530"/>
    <lineage>
        <taxon>Eukaryota</taxon>
        <taxon>Fungi</taxon>
        <taxon>Dikarya</taxon>
        <taxon>Ascomycota</taxon>
        <taxon>Taphrinomycotina</taxon>
        <taxon>Taphrinomycetes</taxon>
        <taxon>Taphrinales</taxon>
        <taxon>Protomycetaceae</taxon>
        <taxon>Protomyces</taxon>
    </lineage>
</organism>
<keyword evidence="13" id="KW-1185">Reference proteome</keyword>
<keyword evidence="5" id="KW-0653">Protein transport</keyword>
<evidence type="ECO:0000256" key="3">
    <source>
        <dbReference type="ARBA" id="ARBA00022448"/>
    </source>
</evidence>
<dbReference type="Proteomes" id="UP000193685">
    <property type="component" value="Unassembled WGS sequence"/>
</dbReference>
<reference evidence="12 13" key="1">
    <citation type="submission" date="2016-07" db="EMBL/GenBank/DDBJ databases">
        <title>Pervasive Adenine N6-methylation of Active Genes in Fungi.</title>
        <authorList>
            <consortium name="DOE Joint Genome Institute"/>
            <person name="Mondo S.J."/>
            <person name="Dannebaum R.O."/>
            <person name="Kuo R.C."/>
            <person name="Labutti K."/>
            <person name="Haridas S."/>
            <person name="Kuo A."/>
            <person name="Salamov A."/>
            <person name="Ahrendt S.R."/>
            <person name="Lipzen A."/>
            <person name="Sullivan W."/>
            <person name="Andreopoulos W.B."/>
            <person name="Clum A."/>
            <person name="Lindquist E."/>
            <person name="Daum C."/>
            <person name="Ramamoorthy G.K."/>
            <person name="Gryganskyi A."/>
            <person name="Culley D."/>
            <person name="Magnuson J.K."/>
            <person name="James T.Y."/>
            <person name="O'Malley M.A."/>
            <person name="Stajich J.E."/>
            <person name="Spatafora J.W."/>
            <person name="Visel A."/>
            <person name="Grigoriev I.V."/>
        </authorList>
    </citation>
    <scope>NUCLEOTIDE SEQUENCE [LARGE SCALE GENOMIC DNA]</scope>
    <source>
        <strain evidence="12 13">12-1054</strain>
    </source>
</reference>
<evidence type="ECO:0000313" key="12">
    <source>
        <dbReference type="EMBL" id="ORY78511.1"/>
    </source>
</evidence>
<dbReference type="GO" id="GO:0000822">
    <property type="term" value="F:inositol hexakisphosphate binding"/>
    <property type="evidence" value="ECO:0007669"/>
    <property type="project" value="TreeGrafter"/>
</dbReference>
<evidence type="ECO:0000313" key="13">
    <source>
        <dbReference type="Proteomes" id="UP000193685"/>
    </source>
</evidence>
<evidence type="ECO:0000256" key="9">
    <source>
        <dbReference type="ARBA" id="ARBA00026227"/>
    </source>
</evidence>
<evidence type="ECO:0000256" key="11">
    <source>
        <dbReference type="SAM" id="MobiDB-lite"/>
    </source>
</evidence>
<dbReference type="GO" id="GO:0005543">
    <property type="term" value="F:phospholipid binding"/>
    <property type="evidence" value="ECO:0007669"/>
    <property type="project" value="TreeGrafter"/>
</dbReference>
<dbReference type="GO" id="GO:0016973">
    <property type="term" value="P:poly(A)+ mRNA export from nucleus"/>
    <property type="evidence" value="ECO:0007669"/>
    <property type="project" value="InterPro"/>
</dbReference>
<dbReference type="GO" id="GO:0015031">
    <property type="term" value="P:protein transport"/>
    <property type="evidence" value="ECO:0007669"/>
    <property type="project" value="UniProtKB-KW"/>
</dbReference>
<dbReference type="OrthoDB" id="420884at2759"/>
<evidence type="ECO:0000256" key="5">
    <source>
        <dbReference type="ARBA" id="ARBA00022927"/>
    </source>
</evidence>
<dbReference type="InterPro" id="IPR038506">
    <property type="entry name" value="GLE1-like_sf"/>
</dbReference>
<sequence length="557" mass="62914">MRFFVDDLFSDDEDAAQDLKAQGTPASDESGVFVKTELSSPLVVALDDHDVDAYAYDYDTEDSDVYDTSQIIPDAQTSWALYDRETRIAVREAALLKAHEVDKVAGLVQAWARDQEAQRRAKEESEWQTISLHLEQVSLAQRQEDEAMKAAWEARTQALELAVDEAISTAERNAEARKQRLLAIEAEKQRRIKEAEEESRRLILEEQRRQEEKAAQERARIQQEEERRAAKLAAEEKREADELQAQEDTRQAQAAAEAAQAEEARRQQAALASGPKFEAEQYQRLLEEVDVQVKQPIAKDAKLKDVCLRAKMVINRRIGTMTGSTQALKVIVQDIHRELTRAGETDPRCLRWLLNATCKKVVTQARREAEAISKAAYPMALLTILLVKPFPELKDLFLARLAKQCPWTIPYVDYDLSMEGGRKALGWKAKDNGRYTDFETYAREQKGVFTLFIAVTTIDLEGSAFHIGLCWRTISRLLNTQLENDELRKMSYLMLEAFLQLGGPSIQEAYGELGRQLLVVCGAYVGQEAVGSEASRLRIAVENIEGRASAAKFKFGP</sequence>
<feature type="compositionally biased region" description="Low complexity" evidence="11">
    <location>
        <begin position="251"/>
        <end position="272"/>
    </location>
</feature>
<keyword evidence="8" id="KW-0539">Nucleus</keyword>
<dbReference type="Pfam" id="PF07817">
    <property type="entry name" value="GLE1"/>
    <property type="match status" value="1"/>
</dbReference>
<evidence type="ECO:0000256" key="2">
    <source>
        <dbReference type="ARBA" id="ARBA00011056"/>
    </source>
</evidence>
<evidence type="ECO:0000256" key="4">
    <source>
        <dbReference type="ARBA" id="ARBA00022816"/>
    </source>
</evidence>
<dbReference type="GO" id="GO:0005737">
    <property type="term" value="C:cytoplasm"/>
    <property type="evidence" value="ECO:0007669"/>
    <property type="project" value="TreeGrafter"/>
</dbReference>